<reference evidence="2" key="1">
    <citation type="submission" date="2020-06" db="EMBL/GenBank/DDBJ databases">
        <title>WGS assembly of Ceratodon purpureus strain R40.</title>
        <authorList>
            <person name="Carey S.B."/>
            <person name="Jenkins J."/>
            <person name="Shu S."/>
            <person name="Lovell J.T."/>
            <person name="Sreedasyam A."/>
            <person name="Maumus F."/>
            <person name="Tiley G.P."/>
            <person name="Fernandez-Pozo N."/>
            <person name="Barry K."/>
            <person name="Chen C."/>
            <person name="Wang M."/>
            <person name="Lipzen A."/>
            <person name="Daum C."/>
            <person name="Saski C.A."/>
            <person name="Payton A.C."/>
            <person name="Mcbreen J.C."/>
            <person name="Conrad R.E."/>
            <person name="Kollar L.M."/>
            <person name="Olsson S."/>
            <person name="Huttunen S."/>
            <person name="Landis J.B."/>
            <person name="Wickett N.J."/>
            <person name="Johnson M.G."/>
            <person name="Rensing S.A."/>
            <person name="Grimwood J."/>
            <person name="Schmutz J."/>
            <person name="Mcdaniel S.F."/>
        </authorList>
    </citation>
    <scope>NUCLEOTIDE SEQUENCE</scope>
    <source>
        <strain evidence="2">R40</strain>
    </source>
</reference>
<dbReference type="EMBL" id="CM026429">
    <property type="protein sequence ID" value="KAG0563351.1"/>
    <property type="molecule type" value="Genomic_DNA"/>
</dbReference>
<comment type="caution">
    <text evidence="2">The sequence shown here is derived from an EMBL/GenBank/DDBJ whole genome shotgun (WGS) entry which is preliminary data.</text>
</comment>
<name>A0A8T0GUE6_CERPU</name>
<accession>A0A8T0GUE6</accession>
<proteinExistence type="predicted"/>
<dbReference type="Proteomes" id="UP000822688">
    <property type="component" value="Chromosome 8"/>
</dbReference>
<dbReference type="InterPro" id="IPR032710">
    <property type="entry name" value="NTF2-like_dom_sf"/>
</dbReference>
<gene>
    <name evidence="2" type="ORF">KC19_8G023600</name>
</gene>
<evidence type="ECO:0000256" key="1">
    <source>
        <dbReference type="SAM" id="MobiDB-lite"/>
    </source>
</evidence>
<dbReference type="PANTHER" id="PTHR34213:SF2">
    <property type="entry name" value="NUCLEAR TRANSPORT FACTOR 2 (NTF2) FAMILY PROTEIN"/>
    <property type="match status" value="1"/>
</dbReference>
<sequence length="304" mass="33465">MPRLRLVKVSLQDMNPRQQCRNIVPAAWPAASRTHLSITFGPPRSTTIMGAVLTLPASFKFSHSAAHLLVSHPPLSPAFIASGVARTTLYTSIQPSPALLALIRMSATTPAEAVSSQITDEPVPSNERVPSNEPLPPKAETIHLGNLAADIVPHILNLYNCTATAADYEMYDLKATFEDPVMQAHGVKQIKSAFYSIPKVFKEAKMVEYTVTEVESAPNSGEISIDNLQRYKLGSKTIDMISLIKLQVENGKVVRHVDMWNKKPLLDRDTVKVPLMGRLVEKLRRGNMLVTHLFMGGKDPKPQS</sequence>
<dbReference type="AlphaFoldDB" id="A0A8T0GUE6"/>
<feature type="region of interest" description="Disordered" evidence="1">
    <location>
        <begin position="113"/>
        <end position="135"/>
    </location>
</feature>
<dbReference type="PANTHER" id="PTHR34213">
    <property type="entry name" value="NUCLEAR TRANSPORT FACTOR 2 (NTF2) FAMILY PROTEIN"/>
    <property type="match status" value="1"/>
</dbReference>
<evidence type="ECO:0000313" key="3">
    <source>
        <dbReference type="Proteomes" id="UP000822688"/>
    </source>
</evidence>
<dbReference type="SUPFAM" id="SSF54427">
    <property type="entry name" value="NTF2-like"/>
    <property type="match status" value="1"/>
</dbReference>
<evidence type="ECO:0000313" key="2">
    <source>
        <dbReference type="EMBL" id="KAG0563351.1"/>
    </source>
</evidence>
<evidence type="ECO:0008006" key="4">
    <source>
        <dbReference type="Google" id="ProtNLM"/>
    </source>
</evidence>
<organism evidence="2 3">
    <name type="scientific">Ceratodon purpureus</name>
    <name type="common">Fire moss</name>
    <name type="synonym">Dicranum purpureum</name>
    <dbReference type="NCBI Taxonomy" id="3225"/>
    <lineage>
        <taxon>Eukaryota</taxon>
        <taxon>Viridiplantae</taxon>
        <taxon>Streptophyta</taxon>
        <taxon>Embryophyta</taxon>
        <taxon>Bryophyta</taxon>
        <taxon>Bryophytina</taxon>
        <taxon>Bryopsida</taxon>
        <taxon>Dicranidae</taxon>
        <taxon>Pseudoditrichales</taxon>
        <taxon>Ditrichaceae</taxon>
        <taxon>Ceratodon</taxon>
    </lineage>
</organism>
<keyword evidence="3" id="KW-1185">Reference proteome</keyword>
<protein>
    <recommendedName>
        <fullName evidence="4">SnoaL-like domain-containing protein</fullName>
    </recommendedName>
</protein>